<keyword evidence="2 4" id="KW-0378">Hydrolase</keyword>
<reference evidence="4" key="1">
    <citation type="submission" date="2020-10" db="EMBL/GenBank/DDBJ databases">
        <authorList>
            <person name="Castelo-Branco R."/>
            <person name="Eusebio N."/>
            <person name="Adriana R."/>
            <person name="Vieira A."/>
            <person name="Brugerolle De Fraissinette N."/>
            <person name="Rezende De Castro R."/>
            <person name="Schneider M.P."/>
            <person name="Vasconcelos V."/>
            <person name="Leao P.N."/>
        </authorList>
    </citation>
    <scope>NUCLEOTIDE SEQUENCE</scope>
    <source>
        <strain evidence="4">LEGE 06105</strain>
    </source>
</reference>
<dbReference type="RefSeq" id="WP_193924995.1">
    <property type="nucleotide sequence ID" value="NZ_JADEWL010000168.1"/>
</dbReference>
<dbReference type="InterPro" id="IPR050565">
    <property type="entry name" value="LYPA1-2/EST-like"/>
</dbReference>
<evidence type="ECO:0000259" key="3">
    <source>
        <dbReference type="Pfam" id="PF02230"/>
    </source>
</evidence>
<dbReference type="AlphaFoldDB" id="A0A8J7F6B6"/>
<dbReference type="SUPFAM" id="SSF53474">
    <property type="entry name" value="alpha/beta-Hydrolases"/>
    <property type="match status" value="1"/>
</dbReference>
<dbReference type="InterPro" id="IPR029058">
    <property type="entry name" value="AB_hydrolase_fold"/>
</dbReference>
<comment type="similarity">
    <text evidence="1">Belongs to the AB hydrolase superfamily. AB hydrolase 2 family.</text>
</comment>
<comment type="caution">
    <text evidence="4">The sequence shown here is derived from an EMBL/GenBank/DDBJ whole genome shotgun (WGS) entry which is preliminary data.</text>
</comment>
<accession>A0A8J7F6B6</accession>
<dbReference type="Pfam" id="PF02230">
    <property type="entry name" value="Abhydrolase_2"/>
    <property type="match status" value="1"/>
</dbReference>
<feature type="domain" description="Phospholipase/carboxylesterase/thioesterase" evidence="3">
    <location>
        <begin position="16"/>
        <end position="206"/>
    </location>
</feature>
<keyword evidence="5" id="KW-1185">Reference proteome</keyword>
<dbReference type="PANTHER" id="PTHR10655">
    <property type="entry name" value="LYSOPHOSPHOLIPASE-RELATED"/>
    <property type="match status" value="1"/>
</dbReference>
<organism evidence="4 5">
    <name type="scientific">Plectonema cf. radiosum LEGE 06105</name>
    <dbReference type="NCBI Taxonomy" id="945769"/>
    <lineage>
        <taxon>Bacteria</taxon>
        <taxon>Bacillati</taxon>
        <taxon>Cyanobacteriota</taxon>
        <taxon>Cyanophyceae</taxon>
        <taxon>Oscillatoriophycideae</taxon>
        <taxon>Oscillatoriales</taxon>
        <taxon>Microcoleaceae</taxon>
        <taxon>Plectonema</taxon>
    </lineage>
</organism>
<name>A0A8J7F6B6_9CYAN</name>
<proteinExistence type="inferred from homology"/>
<evidence type="ECO:0000313" key="5">
    <source>
        <dbReference type="Proteomes" id="UP000620559"/>
    </source>
</evidence>
<evidence type="ECO:0000256" key="1">
    <source>
        <dbReference type="ARBA" id="ARBA00006499"/>
    </source>
</evidence>
<dbReference type="Gene3D" id="3.40.50.1820">
    <property type="entry name" value="alpha/beta hydrolase"/>
    <property type="match status" value="1"/>
</dbReference>
<dbReference type="InterPro" id="IPR003140">
    <property type="entry name" value="PLipase/COase/thioEstase"/>
</dbReference>
<sequence>MANALESISVPPKIGETAKGLIVILHGWGANAEDVASIVPFLQLPEYHFVFPNAPFPHPDSPIGRAWYDLSRNNMYEGLTESRKLLIDYLQSLENSTGIPLKQTILSGFSQGGAMTLDVGLKLPIAGLISMSGYLHSDIQNIETPATNSLPPVLIMHGKQDQVVPLQAAQKTRDALKLRAIPLQYHEFDGGHQISSQMLDVARTFVLSNLN</sequence>
<evidence type="ECO:0000256" key="2">
    <source>
        <dbReference type="ARBA" id="ARBA00022801"/>
    </source>
</evidence>
<protein>
    <submittedName>
        <fullName evidence="4">Dienelactone hydrolase family protein</fullName>
    </submittedName>
</protein>
<dbReference type="GO" id="GO:0016787">
    <property type="term" value="F:hydrolase activity"/>
    <property type="evidence" value="ECO:0007669"/>
    <property type="project" value="UniProtKB-KW"/>
</dbReference>
<dbReference type="Proteomes" id="UP000620559">
    <property type="component" value="Unassembled WGS sequence"/>
</dbReference>
<evidence type="ECO:0000313" key="4">
    <source>
        <dbReference type="EMBL" id="MBE9216433.1"/>
    </source>
</evidence>
<dbReference type="EMBL" id="JADEWL010000168">
    <property type="protein sequence ID" value="MBE9216433.1"/>
    <property type="molecule type" value="Genomic_DNA"/>
</dbReference>
<gene>
    <name evidence="4" type="ORF">IQ247_27870</name>
</gene>
<dbReference type="PANTHER" id="PTHR10655:SF17">
    <property type="entry name" value="LYSOPHOSPHOLIPASE-LIKE PROTEIN 1"/>
    <property type="match status" value="1"/>
</dbReference>